<evidence type="ECO:0000259" key="1">
    <source>
        <dbReference type="SMART" id="SM00481"/>
    </source>
</evidence>
<gene>
    <name evidence="2" type="ORF">ACFSJH_14440</name>
</gene>
<evidence type="ECO:0000313" key="3">
    <source>
        <dbReference type="Proteomes" id="UP001597362"/>
    </source>
</evidence>
<dbReference type="SUPFAM" id="SSF89550">
    <property type="entry name" value="PHP domain-like"/>
    <property type="match status" value="1"/>
</dbReference>
<proteinExistence type="predicted"/>
<dbReference type="InterPro" id="IPR003141">
    <property type="entry name" value="Pol/His_phosphatase_N"/>
</dbReference>
<sequence>MVEQKIIEADLHMHTTASDGILTPAELVQAAEKTSLSAIAITDHDTVFGVKEAIKIASKQLVIIAGVEISTVFQQTEIHILGYFIDVDNELLLTRLASQRNARDRRNELIINKLQQLGVSITMEQFLSRYEQERAAQHSIGRPHIAQLLIEIGVVPSMDEAFRLYLATGAQAFVAVPRITPEEASAWIREAGGVSVIAHPGIYQQDEYVEQLIAKGMVDGIEVYHSDHTELQQQFYLELATQYHKLVTGGSDFHGIRNGVSYHGDLGQRGVSMHEVEQLRRATQA</sequence>
<organism evidence="2 3">
    <name type="scientific">Paenibacillus yanchengensis</name>
    <dbReference type="NCBI Taxonomy" id="2035833"/>
    <lineage>
        <taxon>Bacteria</taxon>
        <taxon>Bacillati</taxon>
        <taxon>Bacillota</taxon>
        <taxon>Bacilli</taxon>
        <taxon>Bacillales</taxon>
        <taxon>Paenibacillaceae</taxon>
        <taxon>Paenibacillus</taxon>
    </lineage>
</organism>
<name>A0ABW4YN66_9BACL</name>
<dbReference type="PANTHER" id="PTHR42924:SF3">
    <property type="entry name" value="POLYMERASE_HISTIDINOL PHOSPHATASE N-TERMINAL DOMAIN-CONTAINING PROTEIN"/>
    <property type="match status" value="1"/>
</dbReference>
<protein>
    <submittedName>
        <fullName evidence="2">PHP domain-containing protein</fullName>
    </submittedName>
</protein>
<accession>A0ABW4YN66</accession>
<dbReference type="InterPro" id="IPR016195">
    <property type="entry name" value="Pol/histidinol_Pase-like"/>
</dbReference>
<dbReference type="InterPro" id="IPR052018">
    <property type="entry name" value="PHP_domain"/>
</dbReference>
<dbReference type="InterPro" id="IPR004013">
    <property type="entry name" value="PHP_dom"/>
</dbReference>
<dbReference type="EMBL" id="JBHUHO010000032">
    <property type="protein sequence ID" value="MFD2116924.1"/>
    <property type="molecule type" value="Genomic_DNA"/>
</dbReference>
<evidence type="ECO:0000313" key="2">
    <source>
        <dbReference type="EMBL" id="MFD2116924.1"/>
    </source>
</evidence>
<reference evidence="3" key="1">
    <citation type="journal article" date="2019" name="Int. J. Syst. Evol. Microbiol.">
        <title>The Global Catalogue of Microorganisms (GCM) 10K type strain sequencing project: providing services to taxonomists for standard genome sequencing and annotation.</title>
        <authorList>
            <consortium name="The Broad Institute Genomics Platform"/>
            <consortium name="The Broad Institute Genome Sequencing Center for Infectious Disease"/>
            <person name="Wu L."/>
            <person name="Ma J."/>
        </authorList>
    </citation>
    <scope>NUCLEOTIDE SEQUENCE [LARGE SCALE GENOMIC DNA]</scope>
    <source>
        <strain evidence="3">GH52</strain>
    </source>
</reference>
<dbReference type="SMART" id="SM00481">
    <property type="entry name" value="POLIIIAc"/>
    <property type="match status" value="1"/>
</dbReference>
<dbReference type="PANTHER" id="PTHR42924">
    <property type="entry name" value="EXONUCLEASE"/>
    <property type="match status" value="1"/>
</dbReference>
<dbReference type="Gene3D" id="3.20.20.140">
    <property type="entry name" value="Metal-dependent hydrolases"/>
    <property type="match status" value="1"/>
</dbReference>
<dbReference type="Pfam" id="PF02811">
    <property type="entry name" value="PHP"/>
    <property type="match status" value="1"/>
</dbReference>
<comment type="caution">
    <text evidence="2">The sequence shown here is derived from an EMBL/GenBank/DDBJ whole genome shotgun (WGS) entry which is preliminary data.</text>
</comment>
<dbReference type="CDD" id="cd07438">
    <property type="entry name" value="PHP_HisPPase_AMP"/>
    <property type="match status" value="1"/>
</dbReference>
<feature type="domain" description="Polymerase/histidinol phosphatase N-terminal" evidence="1">
    <location>
        <begin position="9"/>
        <end position="73"/>
    </location>
</feature>
<dbReference type="RefSeq" id="WP_377773551.1">
    <property type="nucleotide sequence ID" value="NZ_JBHUHO010000032.1"/>
</dbReference>
<dbReference type="Gene3D" id="1.10.150.650">
    <property type="match status" value="1"/>
</dbReference>
<keyword evidence="3" id="KW-1185">Reference proteome</keyword>
<dbReference type="Proteomes" id="UP001597362">
    <property type="component" value="Unassembled WGS sequence"/>
</dbReference>